<evidence type="ECO:0000313" key="11">
    <source>
        <dbReference type="Proteomes" id="UP001054252"/>
    </source>
</evidence>
<evidence type="ECO:0008006" key="12">
    <source>
        <dbReference type="Google" id="ProtNLM"/>
    </source>
</evidence>
<keyword evidence="11" id="KW-1185">Reference proteome</keyword>
<comment type="caution">
    <text evidence="10">The sequence shown here is derived from an EMBL/GenBank/DDBJ whole genome shotgun (WGS) entry which is preliminary data.</text>
</comment>
<dbReference type="Pfam" id="PF00067">
    <property type="entry name" value="p450"/>
    <property type="match status" value="2"/>
</dbReference>
<keyword evidence="7 9" id="KW-0503">Monooxygenase</keyword>
<dbReference type="InterPro" id="IPR051996">
    <property type="entry name" value="Cytochrome_P450_78A"/>
</dbReference>
<dbReference type="Gene3D" id="1.10.630.10">
    <property type="entry name" value="Cytochrome P450"/>
    <property type="match status" value="2"/>
</dbReference>
<dbReference type="PANTHER" id="PTHR47946">
    <property type="entry name" value="CYTOCHROME P450 78A7-RELATED"/>
    <property type="match status" value="1"/>
</dbReference>
<dbReference type="PROSITE" id="PS00086">
    <property type="entry name" value="CYTOCHROME_P450"/>
    <property type="match status" value="1"/>
</dbReference>
<dbReference type="InterPro" id="IPR001128">
    <property type="entry name" value="Cyt_P450"/>
</dbReference>
<protein>
    <recommendedName>
        <fullName evidence="12">Cytochrome P450</fullName>
    </recommendedName>
</protein>
<accession>A0AAV5LEH4</accession>
<name>A0AAV5LEH4_9ROSI</name>
<proteinExistence type="inferred from homology"/>
<keyword evidence="3 8" id="KW-0349">Heme</keyword>
<evidence type="ECO:0000313" key="10">
    <source>
        <dbReference type="EMBL" id="GKV35478.1"/>
    </source>
</evidence>
<comment type="cofactor">
    <cofactor evidence="1 8">
        <name>heme</name>
        <dbReference type="ChEBI" id="CHEBI:30413"/>
    </cofactor>
</comment>
<feature type="binding site" description="axial binding residue" evidence="8">
    <location>
        <position position="192"/>
    </location>
    <ligand>
        <name>heme</name>
        <dbReference type="ChEBI" id="CHEBI:30413"/>
    </ligand>
    <ligandPart>
        <name>Fe</name>
        <dbReference type="ChEBI" id="CHEBI:18248"/>
    </ligandPart>
</feature>
<dbReference type="InterPro" id="IPR017972">
    <property type="entry name" value="Cyt_P450_CS"/>
</dbReference>
<evidence type="ECO:0000256" key="3">
    <source>
        <dbReference type="ARBA" id="ARBA00022617"/>
    </source>
</evidence>
<dbReference type="GO" id="GO:0004497">
    <property type="term" value="F:monooxygenase activity"/>
    <property type="evidence" value="ECO:0007669"/>
    <property type="project" value="UniProtKB-KW"/>
</dbReference>
<dbReference type="InterPro" id="IPR036396">
    <property type="entry name" value="Cyt_P450_sf"/>
</dbReference>
<dbReference type="SUPFAM" id="SSF48264">
    <property type="entry name" value="Cytochrome P450"/>
    <property type="match status" value="2"/>
</dbReference>
<sequence>MGCLAWALYKTRHQVRTQTAIPGPSGVPVLGLVLAFTRSLTHRGLANLAQTLNAKTLMAFSLGFSRFIISSEPETAKELLNSSAFVDRSIKESAYELLCHRAMGFAPFGEYWRNLRRISSIHLFSPKRIASFGDFRHGIGLKMVEEIRVLVKIKGEVEEPQSFKPQRFMREDVAILGSDLRLAPFGSGRRVCPGKAMGLATVELWLAQLLQSFQWVPGEAAVDLSERVKLSMEMKKPWVCKAVPRVFPV</sequence>
<dbReference type="PRINTS" id="PR00463">
    <property type="entry name" value="EP450I"/>
</dbReference>
<dbReference type="GO" id="GO:0016705">
    <property type="term" value="F:oxidoreductase activity, acting on paired donors, with incorporation or reduction of molecular oxygen"/>
    <property type="evidence" value="ECO:0007669"/>
    <property type="project" value="InterPro"/>
</dbReference>
<keyword evidence="5 9" id="KW-0560">Oxidoreductase</keyword>
<comment type="similarity">
    <text evidence="2 9">Belongs to the cytochrome P450 family.</text>
</comment>
<reference evidence="10 11" key="1">
    <citation type="journal article" date="2021" name="Commun. Biol.">
        <title>The genome of Shorea leprosula (Dipterocarpaceae) highlights the ecological relevance of drought in aseasonal tropical rainforests.</title>
        <authorList>
            <person name="Ng K.K.S."/>
            <person name="Kobayashi M.J."/>
            <person name="Fawcett J.A."/>
            <person name="Hatakeyama M."/>
            <person name="Paape T."/>
            <person name="Ng C.H."/>
            <person name="Ang C.C."/>
            <person name="Tnah L.H."/>
            <person name="Lee C.T."/>
            <person name="Nishiyama T."/>
            <person name="Sese J."/>
            <person name="O'Brien M.J."/>
            <person name="Copetti D."/>
            <person name="Mohd Noor M.I."/>
            <person name="Ong R.C."/>
            <person name="Putra M."/>
            <person name="Sireger I.Z."/>
            <person name="Indrioko S."/>
            <person name="Kosugi Y."/>
            <person name="Izuno A."/>
            <person name="Isagi Y."/>
            <person name="Lee S.L."/>
            <person name="Shimizu K.K."/>
        </authorList>
    </citation>
    <scope>NUCLEOTIDE SEQUENCE [LARGE SCALE GENOMIC DNA]</scope>
    <source>
        <strain evidence="10">214</strain>
    </source>
</reference>
<evidence type="ECO:0000256" key="9">
    <source>
        <dbReference type="RuleBase" id="RU000461"/>
    </source>
</evidence>
<evidence type="ECO:0000256" key="6">
    <source>
        <dbReference type="ARBA" id="ARBA00023004"/>
    </source>
</evidence>
<keyword evidence="4 8" id="KW-0479">Metal-binding</keyword>
<dbReference type="InterPro" id="IPR002401">
    <property type="entry name" value="Cyt_P450_E_grp-I"/>
</dbReference>
<dbReference type="AlphaFoldDB" id="A0AAV5LEH4"/>
<evidence type="ECO:0000256" key="2">
    <source>
        <dbReference type="ARBA" id="ARBA00010617"/>
    </source>
</evidence>
<evidence type="ECO:0000256" key="8">
    <source>
        <dbReference type="PIRSR" id="PIRSR602401-1"/>
    </source>
</evidence>
<evidence type="ECO:0000256" key="1">
    <source>
        <dbReference type="ARBA" id="ARBA00001971"/>
    </source>
</evidence>
<keyword evidence="6 8" id="KW-0408">Iron</keyword>
<dbReference type="PANTHER" id="PTHR47946:SF14">
    <property type="entry name" value="CYTOCHROME P450 FAMILY PROTEIN"/>
    <property type="match status" value="1"/>
</dbReference>
<dbReference type="GO" id="GO:0020037">
    <property type="term" value="F:heme binding"/>
    <property type="evidence" value="ECO:0007669"/>
    <property type="project" value="InterPro"/>
</dbReference>
<evidence type="ECO:0000256" key="4">
    <source>
        <dbReference type="ARBA" id="ARBA00022723"/>
    </source>
</evidence>
<gene>
    <name evidence="10" type="ORF">SLEP1_g43741</name>
</gene>
<evidence type="ECO:0000256" key="5">
    <source>
        <dbReference type="ARBA" id="ARBA00023002"/>
    </source>
</evidence>
<dbReference type="Proteomes" id="UP001054252">
    <property type="component" value="Unassembled WGS sequence"/>
</dbReference>
<dbReference type="GO" id="GO:0005506">
    <property type="term" value="F:iron ion binding"/>
    <property type="evidence" value="ECO:0007669"/>
    <property type="project" value="InterPro"/>
</dbReference>
<evidence type="ECO:0000256" key="7">
    <source>
        <dbReference type="ARBA" id="ARBA00023033"/>
    </source>
</evidence>
<organism evidence="10 11">
    <name type="scientific">Rubroshorea leprosula</name>
    <dbReference type="NCBI Taxonomy" id="152421"/>
    <lineage>
        <taxon>Eukaryota</taxon>
        <taxon>Viridiplantae</taxon>
        <taxon>Streptophyta</taxon>
        <taxon>Embryophyta</taxon>
        <taxon>Tracheophyta</taxon>
        <taxon>Spermatophyta</taxon>
        <taxon>Magnoliopsida</taxon>
        <taxon>eudicotyledons</taxon>
        <taxon>Gunneridae</taxon>
        <taxon>Pentapetalae</taxon>
        <taxon>rosids</taxon>
        <taxon>malvids</taxon>
        <taxon>Malvales</taxon>
        <taxon>Dipterocarpaceae</taxon>
        <taxon>Rubroshorea</taxon>
    </lineage>
</organism>
<dbReference type="EMBL" id="BPVZ01000111">
    <property type="protein sequence ID" value="GKV35478.1"/>
    <property type="molecule type" value="Genomic_DNA"/>
</dbReference>